<name>A0A8K0DZF8_9ROSA</name>
<dbReference type="PANTHER" id="PTHR36067:SF1">
    <property type="entry name" value="EXPRESSED PROTEIN"/>
    <property type="match status" value="1"/>
</dbReference>
<dbReference type="Proteomes" id="UP000796880">
    <property type="component" value="Unassembled WGS sequence"/>
</dbReference>
<dbReference type="OrthoDB" id="735913at2759"/>
<protein>
    <submittedName>
        <fullName evidence="1">Uncharacterized protein</fullName>
    </submittedName>
</protein>
<comment type="caution">
    <text evidence="1">The sequence shown here is derived from an EMBL/GenBank/DDBJ whole genome shotgun (WGS) entry which is preliminary data.</text>
</comment>
<dbReference type="EMBL" id="VOIH02000008">
    <property type="protein sequence ID" value="KAF3440180.1"/>
    <property type="molecule type" value="Genomic_DNA"/>
</dbReference>
<dbReference type="AlphaFoldDB" id="A0A8K0DZF8"/>
<gene>
    <name evidence="1" type="ORF">FNV43_RR18459</name>
</gene>
<reference evidence="1" key="1">
    <citation type="submission" date="2020-03" db="EMBL/GenBank/DDBJ databases">
        <title>A high-quality chromosome-level genome assembly of a woody plant with both climbing and erect habits, Rhamnella rubrinervis.</title>
        <authorList>
            <person name="Lu Z."/>
            <person name="Yang Y."/>
            <person name="Zhu X."/>
            <person name="Sun Y."/>
        </authorList>
    </citation>
    <scope>NUCLEOTIDE SEQUENCE</scope>
    <source>
        <strain evidence="1">BYM</strain>
        <tissue evidence="1">Leaf</tissue>
    </source>
</reference>
<evidence type="ECO:0000313" key="1">
    <source>
        <dbReference type="EMBL" id="KAF3440180.1"/>
    </source>
</evidence>
<sequence length="79" mass="9005">MTDIAILVAEEFERRVSDLRKVGRSSEAEQEMDLFLSVSAMAQTLKKKIAQQNLDFFVKWTREPKTQISLAAYSGFFSA</sequence>
<evidence type="ECO:0000313" key="2">
    <source>
        <dbReference type="Proteomes" id="UP000796880"/>
    </source>
</evidence>
<dbReference type="PANTHER" id="PTHR36067">
    <property type="entry name" value="EXPRESSED PROTEIN"/>
    <property type="match status" value="1"/>
</dbReference>
<proteinExistence type="predicted"/>
<organism evidence="1 2">
    <name type="scientific">Rhamnella rubrinervis</name>
    <dbReference type="NCBI Taxonomy" id="2594499"/>
    <lineage>
        <taxon>Eukaryota</taxon>
        <taxon>Viridiplantae</taxon>
        <taxon>Streptophyta</taxon>
        <taxon>Embryophyta</taxon>
        <taxon>Tracheophyta</taxon>
        <taxon>Spermatophyta</taxon>
        <taxon>Magnoliopsida</taxon>
        <taxon>eudicotyledons</taxon>
        <taxon>Gunneridae</taxon>
        <taxon>Pentapetalae</taxon>
        <taxon>rosids</taxon>
        <taxon>fabids</taxon>
        <taxon>Rosales</taxon>
        <taxon>Rhamnaceae</taxon>
        <taxon>rhamnoid group</taxon>
        <taxon>Rhamneae</taxon>
        <taxon>Rhamnella</taxon>
    </lineage>
</organism>
<accession>A0A8K0DZF8</accession>
<keyword evidence="2" id="KW-1185">Reference proteome</keyword>